<dbReference type="InterPro" id="IPR036920">
    <property type="entry name" value="Ribosomal_uL16_sf"/>
</dbReference>
<reference evidence="5" key="1">
    <citation type="journal article" date="2020" name="mSystems">
        <title>Genome- and Community-Level Interaction Insights into Carbon Utilization and Element Cycling Functions of Hydrothermarchaeota in Hydrothermal Sediment.</title>
        <authorList>
            <person name="Zhou Z."/>
            <person name="Liu Y."/>
            <person name="Xu W."/>
            <person name="Pan J."/>
            <person name="Luo Z.H."/>
            <person name="Li M."/>
        </authorList>
    </citation>
    <scope>NUCLEOTIDE SEQUENCE [LARGE SCALE GENOMIC DNA]</scope>
    <source>
        <strain evidence="5">SpSt-613</strain>
        <strain evidence="4">SpSt-669</strain>
    </source>
</reference>
<proteinExistence type="inferred from homology"/>
<name>A0A7C4E0R5_CALS0</name>
<comment type="caution">
    <text evidence="5">The sequence shown here is derived from an EMBL/GenBank/DDBJ whole genome shotgun (WGS) entry which is preliminary data.</text>
</comment>
<keyword evidence="3" id="KW-0687">Ribonucleoprotein</keyword>
<comment type="similarity">
    <text evidence="1">Belongs to the universal ribosomal protein uL16 family.</text>
</comment>
<protein>
    <submittedName>
        <fullName evidence="5">50S ribosomal protein L16</fullName>
    </submittedName>
</protein>
<dbReference type="NCBIfam" id="NF003239">
    <property type="entry name" value="PRK04199.1-4"/>
    <property type="match status" value="1"/>
</dbReference>
<evidence type="ECO:0000313" key="4">
    <source>
        <dbReference type="EMBL" id="HGL40601.1"/>
    </source>
</evidence>
<dbReference type="InterPro" id="IPR018255">
    <property type="entry name" value="Ribosomal_uL16_CS_euk_arc"/>
</dbReference>
<dbReference type="GO" id="GO:1990904">
    <property type="term" value="C:ribonucleoprotein complex"/>
    <property type="evidence" value="ECO:0007669"/>
    <property type="project" value="UniProtKB-KW"/>
</dbReference>
<gene>
    <name evidence="5" type="ORF">ENT82_00085</name>
    <name evidence="4" type="ORF">ENU43_02920</name>
</gene>
<dbReference type="GO" id="GO:0005840">
    <property type="term" value="C:ribosome"/>
    <property type="evidence" value="ECO:0007669"/>
    <property type="project" value="UniProtKB-KW"/>
</dbReference>
<evidence type="ECO:0000256" key="1">
    <source>
        <dbReference type="ARBA" id="ARBA00008931"/>
    </source>
</evidence>
<dbReference type="AlphaFoldDB" id="A0A7C4E0R5"/>
<accession>A0A7C4E0R5</accession>
<dbReference type="PROSITE" id="PS01257">
    <property type="entry name" value="RIBOSOMAL_L10E"/>
    <property type="match status" value="1"/>
</dbReference>
<dbReference type="InterPro" id="IPR047873">
    <property type="entry name" value="Ribosomal_uL16"/>
</dbReference>
<organism evidence="5">
    <name type="scientific">Caldiarchaeum subterraneum</name>
    <dbReference type="NCBI Taxonomy" id="311458"/>
    <lineage>
        <taxon>Archaea</taxon>
        <taxon>Nitrososphaerota</taxon>
        <taxon>Candidatus Caldarchaeales</taxon>
        <taxon>Candidatus Caldarchaeaceae</taxon>
        <taxon>Candidatus Caldarchaeum</taxon>
    </lineage>
</organism>
<dbReference type="Gene3D" id="3.90.1170.10">
    <property type="entry name" value="Ribosomal protein L10e/L16"/>
    <property type="match status" value="1"/>
</dbReference>
<dbReference type="GO" id="GO:0006412">
    <property type="term" value="P:translation"/>
    <property type="evidence" value="ECO:0007669"/>
    <property type="project" value="InterPro"/>
</dbReference>
<dbReference type="CDD" id="cd01433">
    <property type="entry name" value="Ribosomal_L16_L10e"/>
    <property type="match status" value="1"/>
</dbReference>
<evidence type="ECO:0000256" key="2">
    <source>
        <dbReference type="ARBA" id="ARBA00022980"/>
    </source>
</evidence>
<dbReference type="EMBL" id="DTAD01000001">
    <property type="protein sequence ID" value="HGN89516.1"/>
    <property type="molecule type" value="Genomic_DNA"/>
</dbReference>
<keyword evidence="2 5" id="KW-0689">Ribosomal protein</keyword>
<dbReference type="EMBL" id="DTCM01000034">
    <property type="protein sequence ID" value="HGL40601.1"/>
    <property type="molecule type" value="Genomic_DNA"/>
</dbReference>
<dbReference type="SUPFAM" id="SSF54686">
    <property type="entry name" value="Ribosomal protein L16p/L10e"/>
    <property type="match status" value="1"/>
</dbReference>
<evidence type="ECO:0000256" key="3">
    <source>
        <dbReference type="ARBA" id="ARBA00023274"/>
    </source>
</evidence>
<dbReference type="InterPro" id="IPR001197">
    <property type="entry name" value="Ribosomal_uL16_euk_arch"/>
</dbReference>
<dbReference type="PANTHER" id="PTHR11726">
    <property type="entry name" value="60S RIBOSOMAL PROTEIN L10"/>
    <property type="match status" value="1"/>
</dbReference>
<dbReference type="GO" id="GO:0003735">
    <property type="term" value="F:structural constituent of ribosome"/>
    <property type="evidence" value="ECO:0007669"/>
    <property type="project" value="InterPro"/>
</dbReference>
<dbReference type="InterPro" id="IPR016180">
    <property type="entry name" value="Ribosomal_uL16_dom"/>
</dbReference>
<dbReference type="Pfam" id="PF00252">
    <property type="entry name" value="Ribosomal_L16"/>
    <property type="match status" value="1"/>
</dbReference>
<evidence type="ECO:0000313" key="5">
    <source>
        <dbReference type="EMBL" id="HGN89516.1"/>
    </source>
</evidence>
<dbReference type="PIRSF" id="PIRSF005590">
    <property type="entry name" value="Ribosomal_L10"/>
    <property type="match status" value="1"/>
</dbReference>
<sequence length="167" mass="19184">MKAKNYRRPEGMTYARVEYIHGPPPSRITKYNAGVYRSDYTHELLLVPETDLQIRDVAIESARIAVNKYLTEKLNDRFYLEVTAHPHHVLRENKMIFGAHADRLQEGMRRAFGKPIGRAARVEMGEPVFRLLTYADGVRAAREALELAAKKLPKKYYIVEKVLAQSA</sequence>